<dbReference type="EMBL" id="CP096983">
    <property type="protein sequence ID" value="URZ09887.1"/>
    <property type="molecule type" value="Genomic_DNA"/>
</dbReference>
<dbReference type="PANTHER" id="PTHR34047">
    <property type="entry name" value="NUCLEAR INTRON MATURASE 1, MITOCHONDRIAL-RELATED"/>
    <property type="match status" value="1"/>
</dbReference>
<dbReference type="AlphaFoldDB" id="A0A1S8LPB6"/>
<evidence type="ECO:0000313" key="2">
    <source>
        <dbReference type="Proteomes" id="UP000190951"/>
    </source>
</evidence>
<proteinExistence type="predicted"/>
<organism evidence="1 2">
    <name type="scientific">Clostridium felsineum</name>
    <dbReference type="NCBI Taxonomy" id="36839"/>
    <lineage>
        <taxon>Bacteria</taxon>
        <taxon>Bacillati</taxon>
        <taxon>Bacillota</taxon>
        <taxon>Clostridia</taxon>
        <taxon>Eubacteriales</taxon>
        <taxon>Clostridiaceae</taxon>
        <taxon>Clostridium</taxon>
    </lineage>
</organism>
<keyword evidence="2" id="KW-1185">Reference proteome</keyword>
<name>A0A1S8LPB6_9CLOT</name>
<dbReference type="SUPFAM" id="SSF56672">
    <property type="entry name" value="DNA/RNA polymerases"/>
    <property type="match status" value="1"/>
</dbReference>
<dbReference type="PANTHER" id="PTHR34047:SF8">
    <property type="entry name" value="PROTEIN YKFC"/>
    <property type="match status" value="1"/>
</dbReference>
<dbReference type="InterPro" id="IPR043502">
    <property type="entry name" value="DNA/RNA_pol_sf"/>
</dbReference>
<gene>
    <name evidence="1" type="ORF">CROST_005950</name>
</gene>
<dbReference type="InterPro" id="IPR051083">
    <property type="entry name" value="GrpII_Intron_Splice-Mob/Def"/>
</dbReference>
<protein>
    <submittedName>
        <fullName evidence="1">Uncharacterized protein</fullName>
    </submittedName>
</protein>
<evidence type="ECO:0000313" key="1">
    <source>
        <dbReference type="EMBL" id="URZ09887.1"/>
    </source>
</evidence>
<dbReference type="KEGG" id="crw:CROST_005950"/>
<dbReference type="Proteomes" id="UP000190951">
    <property type="component" value="Chromosome"/>
</dbReference>
<reference evidence="1 2" key="1">
    <citation type="submission" date="2022-04" db="EMBL/GenBank/DDBJ databases">
        <title>Genome sequence of C. roseum typestrain.</title>
        <authorList>
            <person name="Poehlein A."/>
            <person name="Schoch T."/>
            <person name="Duerre P."/>
            <person name="Daniel R."/>
        </authorList>
    </citation>
    <scope>NUCLEOTIDE SEQUENCE [LARGE SCALE GENOMIC DNA]</scope>
    <source>
        <strain evidence="1 2">DSM 7320</strain>
    </source>
</reference>
<accession>A0A1S8LPB6</accession>
<sequence>MKNSKEIQKLQTTSYEEGWSCEIRVEPQNNMRVHSISTAFDIRKDDGKLYETNLLERILDRQNMNLAYKRVKSNKGSHGVDGMKVDELLQYLKQNGKILIASIFNGTYRPKAVRRVEIPKPDGGIRLLGIPTVVDRTIQQAISQVLTPIFEKNIF</sequence>
<dbReference type="STRING" id="84029.CROST_01890"/>